<dbReference type="EMBL" id="FONY01000015">
    <property type="protein sequence ID" value="SFF08150.1"/>
    <property type="molecule type" value="Genomic_DNA"/>
</dbReference>
<dbReference type="PRINTS" id="PR00111">
    <property type="entry name" value="ABHYDROLASE"/>
</dbReference>
<dbReference type="PRINTS" id="PR00412">
    <property type="entry name" value="EPOXHYDRLASE"/>
</dbReference>
<dbReference type="Proteomes" id="UP000199513">
    <property type="component" value="Unassembled WGS sequence"/>
</dbReference>
<dbReference type="OrthoDB" id="9773293at2"/>
<dbReference type="PANTHER" id="PTHR43329">
    <property type="entry name" value="EPOXIDE HYDROLASE"/>
    <property type="match status" value="1"/>
</dbReference>
<proteinExistence type="predicted"/>
<dbReference type="GO" id="GO:0016787">
    <property type="term" value="F:hydrolase activity"/>
    <property type="evidence" value="ECO:0007669"/>
    <property type="project" value="UniProtKB-KW"/>
</dbReference>
<evidence type="ECO:0000256" key="1">
    <source>
        <dbReference type="ARBA" id="ARBA00022801"/>
    </source>
</evidence>
<sequence length="284" mass="33047">MSITFRYIPTNGIQLHIAEAGDKENPVLVLLHGFPEFWYAWIHQIEFFAAQGFHVIAPDQRGYNLSDKPRGVNKYGLDELCKDIIGLLDHEKVQKCFLIGHDWGAMVAWGLGMKFPERFYKLGIINVPHPTVMKKSLKNNPIQRKKSSYMFFFQLPWIPEYILGKDNFLTLVKTLKKNTKKGAFAEEELEIYRKAWGQKGALTGMLNWYRGIIRAAPTRGKTNRINIPTHIFWGENDYVLGRDLAEQSLKYLDFGEITFYQATHWIMHEIPELLNPDLLKFLQE</sequence>
<dbReference type="STRING" id="1003.SAMN04488541_101531"/>
<reference evidence="3 4" key="1">
    <citation type="submission" date="2016-10" db="EMBL/GenBank/DDBJ databases">
        <authorList>
            <person name="de Groot N.N."/>
        </authorList>
    </citation>
    <scope>NUCLEOTIDE SEQUENCE [LARGE SCALE GENOMIC DNA]</scope>
    <source>
        <strain>GEY</strain>
        <strain evidence="4">DSM 9560</strain>
    </source>
</reference>
<evidence type="ECO:0000313" key="4">
    <source>
        <dbReference type="Proteomes" id="UP000199513"/>
    </source>
</evidence>
<protein>
    <submittedName>
        <fullName evidence="3">Pimeloyl-ACP methyl ester carboxylesterase</fullName>
    </submittedName>
</protein>
<name>A0A1I2FU25_9BACT</name>
<keyword evidence="1" id="KW-0378">Hydrolase</keyword>
<evidence type="ECO:0000313" key="3">
    <source>
        <dbReference type="EMBL" id="SFF08150.1"/>
    </source>
</evidence>
<dbReference type="Gene3D" id="3.40.50.1820">
    <property type="entry name" value="alpha/beta hydrolase"/>
    <property type="match status" value="1"/>
</dbReference>
<dbReference type="InterPro" id="IPR000073">
    <property type="entry name" value="AB_hydrolase_1"/>
</dbReference>
<dbReference type="RefSeq" id="WP_091544534.1">
    <property type="nucleotide sequence ID" value="NZ_FONY01000015.1"/>
</dbReference>
<keyword evidence="4" id="KW-1185">Reference proteome</keyword>
<gene>
    <name evidence="3" type="ORF">SAMN04488541_101531</name>
</gene>
<evidence type="ECO:0000259" key="2">
    <source>
        <dbReference type="Pfam" id="PF00561"/>
    </source>
</evidence>
<dbReference type="AlphaFoldDB" id="A0A1I2FU25"/>
<dbReference type="InterPro" id="IPR000639">
    <property type="entry name" value="Epox_hydrolase-like"/>
</dbReference>
<dbReference type="InterPro" id="IPR029058">
    <property type="entry name" value="AB_hydrolase_fold"/>
</dbReference>
<dbReference type="SUPFAM" id="SSF53474">
    <property type="entry name" value="alpha/beta-Hydrolases"/>
    <property type="match status" value="1"/>
</dbReference>
<dbReference type="Pfam" id="PF00561">
    <property type="entry name" value="Abhydrolase_1"/>
    <property type="match status" value="1"/>
</dbReference>
<accession>A0A1I2FU25</accession>
<organism evidence="3 4">
    <name type="scientific">Thermoflexibacter ruber</name>
    <dbReference type="NCBI Taxonomy" id="1003"/>
    <lineage>
        <taxon>Bacteria</taxon>
        <taxon>Pseudomonadati</taxon>
        <taxon>Bacteroidota</taxon>
        <taxon>Cytophagia</taxon>
        <taxon>Cytophagales</taxon>
        <taxon>Thermoflexibacteraceae</taxon>
        <taxon>Thermoflexibacter</taxon>
    </lineage>
</organism>
<feature type="domain" description="AB hydrolase-1" evidence="2">
    <location>
        <begin position="26"/>
        <end position="251"/>
    </location>
</feature>